<dbReference type="InterPro" id="IPR006139">
    <property type="entry name" value="D-isomer_2_OHA_DH_cat_dom"/>
</dbReference>
<dbReference type="EnsemblPlants" id="AUR62017333-RA">
    <property type="protein sequence ID" value="AUR62017333-RA:cds"/>
    <property type="gene ID" value="AUR62017333"/>
</dbReference>
<dbReference type="GO" id="GO:0051287">
    <property type="term" value="F:NAD binding"/>
    <property type="evidence" value="ECO:0007669"/>
    <property type="project" value="InterPro"/>
</dbReference>
<dbReference type="PANTHER" id="PTHR10996">
    <property type="entry name" value="2-HYDROXYACID DEHYDROGENASE-RELATED"/>
    <property type="match status" value="1"/>
</dbReference>
<sequence length="158" mass="17423">MRKDTLDCLPSLEFIVTSCVGIDHIDLSECRRRGISVANIGDAFSDDVADCAVGLLIDVLRKVSAAHRFVRAGSWPELEVFPLGSRFLVDGRIRGAGLDVFQNEPYVPKELFGLDNVVLSPHQAFFTPDSFKAAEDISVANLEAFFSNKPLISPIRRD</sequence>
<dbReference type="PANTHER" id="PTHR10996:SF268">
    <property type="entry name" value="GLYOXYLATE_HYDROXYPYRUVATE REDUCTASE HPR3"/>
    <property type="match status" value="1"/>
</dbReference>
<dbReference type="AlphaFoldDB" id="A0A803LQV4"/>
<keyword evidence="1 2" id="KW-0560">Oxidoreductase</keyword>
<accession>A0A803LQV4</accession>
<dbReference type="SUPFAM" id="SSF51735">
    <property type="entry name" value="NAD(P)-binding Rossmann-fold domains"/>
    <property type="match status" value="1"/>
</dbReference>
<dbReference type="Gramene" id="AUR62017333-RA">
    <property type="protein sequence ID" value="AUR62017333-RA:cds"/>
    <property type="gene ID" value="AUR62017333"/>
</dbReference>
<dbReference type="InterPro" id="IPR036291">
    <property type="entry name" value="NAD(P)-bd_dom_sf"/>
</dbReference>
<dbReference type="Proteomes" id="UP000596660">
    <property type="component" value="Unplaced"/>
</dbReference>
<dbReference type="InterPro" id="IPR006140">
    <property type="entry name" value="D-isomer_DH_NAD-bd"/>
</dbReference>
<dbReference type="GO" id="GO:0016618">
    <property type="term" value="F:hydroxypyruvate reductase [NAD(P)H] activity"/>
    <property type="evidence" value="ECO:0007669"/>
    <property type="project" value="TreeGrafter"/>
</dbReference>
<feature type="domain" description="D-isomer specific 2-hydroxyacid dehydrogenase catalytic" evidence="3">
    <location>
        <begin position="3"/>
        <end position="155"/>
    </location>
</feature>
<dbReference type="GO" id="GO:0030267">
    <property type="term" value="F:glyoxylate reductase (NADPH) activity"/>
    <property type="evidence" value="ECO:0007669"/>
    <property type="project" value="TreeGrafter"/>
</dbReference>
<dbReference type="Gene3D" id="3.40.50.720">
    <property type="entry name" value="NAD(P)-binding Rossmann-like Domain"/>
    <property type="match status" value="2"/>
</dbReference>
<feature type="domain" description="D-isomer specific 2-hydroxyacid dehydrogenase NAD-binding" evidence="4">
    <location>
        <begin position="87"/>
        <end position="124"/>
    </location>
</feature>
<protein>
    <recommendedName>
        <fullName evidence="7">D-isomer specific 2-hydroxyacid dehydrogenase NAD-binding domain-containing protein</fullName>
    </recommendedName>
</protein>
<proteinExistence type="inferred from homology"/>
<evidence type="ECO:0000256" key="1">
    <source>
        <dbReference type="ARBA" id="ARBA00023002"/>
    </source>
</evidence>
<dbReference type="InterPro" id="IPR050223">
    <property type="entry name" value="D-isomer_2-hydroxyacid_DH"/>
</dbReference>
<reference evidence="5" key="2">
    <citation type="submission" date="2021-03" db="UniProtKB">
        <authorList>
            <consortium name="EnsemblPlants"/>
        </authorList>
    </citation>
    <scope>IDENTIFICATION</scope>
</reference>
<comment type="similarity">
    <text evidence="2">Belongs to the D-isomer specific 2-hydroxyacid dehydrogenase family.</text>
</comment>
<evidence type="ECO:0000256" key="2">
    <source>
        <dbReference type="RuleBase" id="RU003719"/>
    </source>
</evidence>
<evidence type="ECO:0008006" key="7">
    <source>
        <dbReference type="Google" id="ProtNLM"/>
    </source>
</evidence>
<reference evidence="5" key="1">
    <citation type="journal article" date="2017" name="Nature">
        <title>The genome of Chenopodium quinoa.</title>
        <authorList>
            <person name="Jarvis D.E."/>
            <person name="Ho Y.S."/>
            <person name="Lightfoot D.J."/>
            <person name="Schmoeckel S.M."/>
            <person name="Li B."/>
            <person name="Borm T.J.A."/>
            <person name="Ohyanagi H."/>
            <person name="Mineta K."/>
            <person name="Michell C.T."/>
            <person name="Saber N."/>
            <person name="Kharbatia N.M."/>
            <person name="Rupper R.R."/>
            <person name="Sharp A.R."/>
            <person name="Dally N."/>
            <person name="Boughton B.A."/>
            <person name="Woo Y.H."/>
            <person name="Gao G."/>
            <person name="Schijlen E.G.W.M."/>
            <person name="Guo X."/>
            <person name="Momin A.A."/>
            <person name="Negrao S."/>
            <person name="Al-Babili S."/>
            <person name="Gehring C."/>
            <person name="Roessner U."/>
            <person name="Jung C."/>
            <person name="Murphy K."/>
            <person name="Arold S.T."/>
            <person name="Gojobori T."/>
            <person name="van der Linden C.G."/>
            <person name="van Loo E.N."/>
            <person name="Jellen E.N."/>
            <person name="Maughan P.J."/>
            <person name="Tester M."/>
        </authorList>
    </citation>
    <scope>NUCLEOTIDE SEQUENCE [LARGE SCALE GENOMIC DNA]</scope>
    <source>
        <strain evidence="5">cv. PI 614886</strain>
    </source>
</reference>
<evidence type="ECO:0000313" key="6">
    <source>
        <dbReference type="Proteomes" id="UP000596660"/>
    </source>
</evidence>
<organism evidence="5 6">
    <name type="scientific">Chenopodium quinoa</name>
    <name type="common">Quinoa</name>
    <dbReference type="NCBI Taxonomy" id="63459"/>
    <lineage>
        <taxon>Eukaryota</taxon>
        <taxon>Viridiplantae</taxon>
        <taxon>Streptophyta</taxon>
        <taxon>Embryophyta</taxon>
        <taxon>Tracheophyta</taxon>
        <taxon>Spermatophyta</taxon>
        <taxon>Magnoliopsida</taxon>
        <taxon>eudicotyledons</taxon>
        <taxon>Gunneridae</taxon>
        <taxon>Pentapetalae</taxon>
        <taxon>Caryophyllales</taxon>
        <taxon>Chenopodiaceae</taxon>
        <taxon>Chenopodioideae</taxon>
        <taxon>Atripliceae</taxon>
        <taxon>Chenopodium</taxon>
    </lineage>
</organism>
<dbReference type="Pfam" id="PF00389">
    <property type="entry name" value="2-Hacid_dh"/>
    <property type="match status" value="1"/>
</dbReference>
<dbReference type="Pfam" id="PF02826">
    <property type="entry name" value="2-Hacid_dh_C"/>
    <property type="match status" value="1"/>
</dbReference>
<evidence type="ECO:0000313" key="5">
    <source>
        <dbReference type="EnsemblPlants" id="AUR62017333-RA:cds"/>
    </source>
</evidence>
<name>A0A803LQV4_CHEQI</name>
<keyword evidence="6" id="KW-1185">Reference proteome</keyword>
<dbReference type="GO" id="GO:0005829">
    <property type="term" value="C:cytosol"/>
    <property type="evidence" value="ECO:0007669"/>
    <property type="project" value="TreeGrafter"/>
</dbReference>
<dbReference type="SUPFAM" id="SSF52283">
    <property type="entry name" value="Formate/glycerate dehydrogenase catalytic domain-like"/>
    <property type="match status" value="1"/>
</dbReference>
<evidence type="ECO:0000259" key="3">
    <source>
        <dbReference type="Pfam" id="PF00389"/>
    </source>
</evidence>
<evidence type="ECO:0000259" key="4">
    <source>
        <dbReference type="Pfam" id="PF02826"/>
    </source>
</evidence>